<dbReference type="GO" id="GO:0015740">
    <property type="term" value="P:C4-dicarboxylate transport"/>
    <property type="evidence" value="ECO:0007669"/>
    <property type="project" value="TreeGrafter"/>
</dbReference>
<dbReference type="GO" id="GO:0005886">
    <property type="term" value="C:plasma membrane"/>
    <property type="evidence" value="ECO:0007669"/>
    <property type="project" value="UniProtKB-SubCell"/>
</dbReference>
<comment type="subunit">
    <text evidence="9">The complex comprises the extracytoplasmic solute receptor protein and the two transmembrane proteins.</text>
</comment>
<gene>
    <name evidence="11" type="ORF">FHR94_003231</name>
</gene>
<feature type="transmembrane region" description="Helical" evidence="9">
    <location>
        <begin position="12"/>
        <end position="32"/>
    </location>
</feature>
<evidence type="ECO:0000259" key="10">
    <source>
        <dbReference type="Pfam" id="PF04290"/>
    </source>
</evidence>
<name>A0A839VD46_9GAMM</name>
<evidence type="ECO:0000256" key="1">
    <source>
        <dbReference type="ARBA" id="ARBA00004429"/>
    </source>
</evidence>
<dbReference type="Pfam" id="PF04290">
    <property type="entry name" value="DctQ"/>
    <property type="match status" value="1"/>
</dbReference>
<evidence type="ECO:0000256" key="4">
    <source>
        <dbReference type="ARBA" id="ARBA00022519"/>
    </source>
</evidence>
<feature type="transmembrane region" description="Helical" evidence="9">
    <location>
        <begin position="52"/>
        <end position="69"/>
    </location>
</feature>
<comment type="subcellular location">
    <subcellularLocation>
        <location evidence="1 9">Cell inner membrane</location>
        <topology evidence="1 9">Multi-pass membrane protein</topology>
    </subcellularLocation>
</comment>
<sequence>MDMLIRWTDRTAVLLASLGALGILAMMVHITLDVVLRSTISVSIPATQELVTRYYMIFLALLPLAWVERRKEMITVEALAGVFGATGTRWIDALVSLVSAVIYLVLALATWDKAAEQYAIGSYVMSLNFPMPVWPTYFVLPVAFALAVIVCLVRIPLIITHTTSAEAV</sequence>
<protein>
    <recommendedName>
        <fullName evidence="9">TRAP transporter small permease protein</fullName>
    </recommendedName>
</protein>
<evidence type="ECO:0000256" key="9">
    <source>
        <dbReference type="RuleBase" id="RU369079"/>
    </source>
</evidence>
<keyword evidence="6 9" id="KW-1133">Transmembrane helix</keyword>
<keyword evidence="5 9" id="KW-0812">Transmembrane</keyword>
<accession>A0A839VD46</accession>
<organism evidence="11 12">
    <name type="scientific">Halomonas cerina</name>
    <dbReference type="NCBI Taxonomy" id="447424"/>
    <lineage>
        <taxon>Bacteria</taxon>
        <taxon>Pseudomonadati</taxon>
        <taxon>Pseudomonadota</taxon>
        <taxon>Gammaproteobacteria</taxon>
        <taxon>Oceanospirillales</taxon>
        <taxon>Halomonadaceae</taxon>
        <taxon>Halomonas</taxon>
    </lineage>
</organism>
<evidence type="ECO:0000256" key="2">
    <source>
        <dbReference type="ARBA" id="ARBA00022448"/>
    </source>
</evidence>
<comment type="function">
    <text evidence="9">Part of the tripartite ATP-independent periplasmic (TRAP) transport system.</text>
</comment>
<comment type="similarity">
    <text evidence="8 9">Belongs to the TRAP transporter small permease family.</text>
</comment>
<evidence type="ECO:0000256" key="3">
    <source>
        <dbReference type="ARBA" id="ARBA00022475"/>
    </source>
</evidence>
<evidence type="ECO:0000313" key="12">
    <source>
        <dbReference type="Proteomes" id="UP000547614"/>
    </source>
</evidence>
<dbReference type="InterPro" id="IPR007387">
    <property type="entry name" value="TRAP_DctQ"/>
</dbReference>
<proteinExistence type="inferred from homology"/>
<dbReference type="InterPro" id="IPR055348">
    <property type="entry name" value="DctQ"/>
</dbReference>
<dbReference type="RefSeq" id="WP_183327113.1">
    <property type="nucleotide sequence ID" value="NZ_JACHXP010000019.1"/>
</dbReference>
<feature type="transmembrane region" description="Helical" evidence="9">
    <location>
        <begin position="90"/>
        <end position="111"/>
    </location>
</feature>
<evidence type="ECO:0000256" key="7">
    <source>
        <dbReference type="ARBA" id="ARBA00023136"/>
    </source>
</evidence>
<evidence type="ECO:0000256" key="6">
    <source>
        <dbReference type="ARBA" id="ARBA00022989"/>
    </source>
</evidence>
<evidence type="ECO:0000313" key="11">
    <source>
        <dbReference type="EMBL" id="MBB3191955.1"/>
    </source>
</evidence>
<keyword evidence="12" id="KW-1185">Reference proteome</keyword>
<dbReference type="PANTHER" id="PTHR35011">
    <property type="entry name" value="2,3-DIKETO-L-GULONATE TRAP TRANSPORTER SMALL PERMEASE PROTEIN YIAM"/>
    <property type="match status" value="1"/>
</dbReference>
<dbReference type="AlphaFoldDB" id="A0A839VD46"/>
<feature type="domain" description="Tripartite ATP-independent periplasmic transporters DctQ component" evidence="10">
    <location>
        <begin position="26"/>
        <end position="155"/>
    </location>
</feature>
<dbReference type="EMBL" id="JACHXP010000019">
    <property type="protein sequence ID" value="MBB3191955.1"/>
    <property type="molecule type" value="Genomic_DNA"/>
</dbReference>
<comment type="caution">
    <text evidence="11">The sequence shown here is derived from an EMBL/GenBank/DDBJ whole genome shotgun (WGS) entry which is preliminary data.</text>
</comment>
<keyword evidence="7 9" id="KW-0472">Membrane</keyword>
<keyword evidence="2 9" id="KW-0813">Transport</keyword>
<evidence type="ECO:0000256" key="5">
    <source>
        <dbReference type="ARBA" id="ARBA00022692"/>
    </source>
</evidence>
<dbReference type="Proteomes" id="UP000547614">
    <property type="component" value="Unassembled WGS sequence"/>
</dbReference>
<dbReference type="GO" id="GO:0022857">
    <property type="term" value="F:transmembrane transporter activity"/>
    <property type="evidence" value="ECO:0007669"/>
    <property type="project" value="UniProtKB-UniRule"/>
</dbReference>
<reference evidence="11 12" key="1">
    <citation type="submission" date="2020-08" db="EMBL/GenBank/DDBJ databases">
        <title>Genomic Encyclopedia of Type Strains, Phase III (KMG-III): the genomes of soil and plant-associated and newly described type strains.</title>
        <authorList>
            <person name="Whitman W."/>
        </authorList>
    </citation>
    <scope>NUCLEOTIDE SEQUENCE [LARGE SCALE GENOMIC DNA]</scope>
    <source>
        <strain evidence="11 12">CECT 7282</strain>
    </source>
</reference>
<feature type="transmembrane region" description="Helical" evidence="9">
    <location>
        <begin position="131"/>
        <end position="153"/>
    </location>
</feature>
<dbReference type="PANTHER" id="PTHR35011:SF2">
    <property type="entry name" value="2,3-DIKETO-L-GULONATE TRAP TRANSPORTER SMALL PERMEASE PROTEIN YIAM"/>
    <property type="match status" value="1"/>
</dbReference>
<evidence type="ECO:0000256" key="8">
    <source>
        <dbReference type="ARBA" id="ARBA00038436"/>
    </source>
</evidence>
<keyword evidence="4 9" id="KW-0997">Cell inner membrane</keyword>
<keyword evidence="3" id="KW-1003">Cell membrane</keyword>